<proteinExistence type="predicted"/>
<keyword evidence="3" id="KW-1185">Reference proteome</keyword>
<dbReference type="InterPro" id="IPR003812">
    <property type="entry name" value="Fido"/>
</dbReference>
<protein>
    <submittedName>
        <fullName evidence="2">Fic family protein</fullName>
    </submittedName>
</protein>
<gene>
    <name evidence="2" type="ORF">N4264_21550</name>
</gene>
<name>A0ABY6BB63_9GAMM</name>
<dbReference type="RefSeq" id="WP_261694275.1">
    <property type="nucleotide sequence ID" value="NZ_CP104694.1"/>
</dbReference>
<evidence type="ECO:0000259" key="1">
    <source>
        <dbReference type="PROSITE" id="PS51459"/>
    </source>
</evidence>
<dbReference type="Gene3D" id="1.10.3290.10">
    <property type="entry name" value="Fido-like domain"/>
    <property type="match status" value="1"/>
</dbReference>
<dbReference type="SUPFAM" id="SSF140931">
    <property type="entry name" value="Fic-like"/>
    <property type="match status" value="1"/>
</dbReference>
<dbReference type="PROSITE" id="PS51459">
    <property type="entry name" value="FIDO"/>
    <property type="match status" value="1"/>
</dbReference>
<dbReference type="PANTHER" id="PTHR13504:SF38">
    <property type="entry name" value="FIDO DOMAIN-CONTAINING PROTEIN"/>
    <property type="match status" value="1"/>
</dbReference>
<sequence length="263" mass="28877">MRALDLLRAHGWTTDSLCRAHAILLGNDRCVPSRFRDSIAWVDGASPSLAKLIPPPTSALHELMHDLLTFTGSSSPTWFRQAIAYYQFLHIHPFSDGNGRMSRLLVASIAGHGAHDQSEALAVAIALTLNRVAMTRHFDAVRDGDIQIYLDLWHRLAAWAAGFVGIAVQHEQRLQSELMTVVGPGAGQLLTHLCSAAAIHLHSIGKRLNWSSKILACREQQLRSAGWITGASNELTCPPINRTRVDLMNSLRTDTARILASQS</sequence>
<evidence type="ECO:0000313" key="3">
    <source>
        <dbReference type="Proteomes" id="UP001064632"/>
    </source>
</evidence>
<reference evidence="2" key="1">
    <citation type="submission" date="2022-09" db="EMBL/GenBank/DDBJ databases">
        <title>Tahibacter sp. nov., isolated from a fresh water.</title>
        <authorList>
            <person name="Baek J.H."/>
            <person name="Lee J.K."/>
            <person name="Kim J.M."/>
            <person name="Jeon C.O."/>
        </authorList>
    </citation>
    <scope>NUCLEOTIDE SEQUENCE</scope>
    <source>
        <strain evidence="2">W38</strain>
    </source>
</reference>
<dbReference type="InterPro" id="IPR036597">
    <property type="entry name" value="Fido-like_dom_sf"/>
</dbReference>
<dbReference type="EMBL" id="CP104694">
    <property type="protein sequence ID" value="UXI67298.1"/>
    <property type="molecule type" value="Genomic_DNA"/>
</dbReference>
<dbReference type="Pfam" id="PF02661">
    <property type="entry name" value="Fic"/>
    <property type="match status" value="1"/>
</dbReference>
<organism evidence="2 3">
    <name type="scientific">Tahibacter amnicola</name>
    <dbReference type="NCBI Taxonomy" id="2976241"/>
    <lineage>
        <taxon>Bacteria</taxon>
        <taxon>Pseudomonadati</taxon>
        <taxon>Pseudomonadota</taxon>
        <taxon>Gammaproteobacteria</taxon>
        <taxon>Lysobacterales</taxon>
        <taxon>Rhodanobacteraceae</taxon>
        <taxon>Tahibacter</taxon>
    </lineage>
</organism>
<dbReference type="PANTHER" id="PTHR13504">
    <property type="entry name" value="FIDO DOMAIN-CONTAINING PROTEIN DDB_G0283145"/>
    <property type="match status" value="1"/>
</dbReference>
<dbReference type="Proteomes" id="UP001064632">
    <property type="component" value="Chromosome"/>
</dbReference>
<accession>A0ABY6BB63</accession>
<evidence type="ECO:0000313" key="2">
    <source>
        <dbReference type="EMBL" id="UXI67298.1"/>
    </source>
</evidence>
<feature type="domain" description="Fido" evidence="1">
    <location>
        <begin position="12"/>
        <end position="155"/>
    </location>
</feature>
<dbReference type="InterPro" id="IPR040198">
    <property type="entry name" value="Fido_containing"/>
</dbReference>